<evidence type="ECO:0000313" key="15">
    <source>
        <dbReference type="EMBL" id="KIG16044.1"/>
    </source>
</evidence>
<feature type="transmembrane region" description="Helical" evidence="11">
    <location>
        <begin position="38"/>
        <end position="59"/>
    </location>
</feature>
<dbReference type="NCBIfam" id="TIGR02141">
    <property type="entry name" value="modB_ABC"/>
    <property type="match status" value="1"/>
</dbReference>
<dbReference type="SUPFAM" id="SSF161098">
    <property type="entry name" value="MetI-like"/>
    <property type="match status" value="1"/>
</dbReference>
<keyword evidence="4 11" id="KW-0813">Transport</keyword>
<dbReference type="NCBIfam" id="TIGR01581">
    <property type="entry name" value="Mo_ABC_porter"/>
    <property type="match status" value="1"/>
</dbReference>
<feature type="transmembrane region" description="Helical" evidence="11">
    <location>
        <begin position="160"/>
        <end position="183"/>
    </location>
</feature>
<dbReference type="GO" id="GO:0005886">
    <property type="term" value="C:plasma membrane"/>
    <property type="evidence" value="ECO:0007669"/>
    <property type="project" value="UniProtKB-SubCell"/>
</dbReference>
<comment type="subunit">
    <text evidence="3">The complex is composed of two ATP-binding proteins (CysA), two transmembrane proteins (CysT and CysW) and a solute-binding protein (CysP).</text>
</comment>
<dbReference type="GO" id="GO:0015419">
    <property type="term" value="F:ABC-type sulfate transporter activity"/>
    <property type="evidence" value="ECO:0007669"/>
    <property type="project" value="InterPro"/>
</dbReference>
<feature type="transmembrane region" description="Helical" evidence="11">
    <location>
        <begin position="204"/>
        <end position="228"/>
    </location>
</feature>
<feature type="compositionally biased region" description="Basic and acidic residues" evidence="13">
    <location>
        <begin position="21"/>
        <end position="31"/>
    </location>
</feature>
<protein>
    <recommendedName>
        <fullName evidence="12">Molybdenum transport system permease</fullName>
    </recommendedName>
</protein>
<feature type="transmembrane region" description="Helical" evidence="11">
    <location>
        <begin position="118"/>
        <end position="140"/>
    </location>
</feature>
<evidence type="ECO:0000256" key="3">
    <source>
        <dbReference type="ARBA" id="ARBA00011779"/>
    </source>
</evidence>
<dbReference type="InterPro" id="IPR049783">
    <property type="entry name" value="ABC_perm_TupB-like"/>
</dbReference>
<dbReference type="GO" id="GO:0015098">
    <property type="term" value="F:molybdate ion transmembrane transporter activity"/>
    <property type="evidence" value="ECO:0007669"/>
    <property type="project" value="UniProtKB-UniRule"/>
</dbReference>
<evidence type="ECO:0000313" key="16">
    <source>
        <dbReference type="Proteomes" id="UP000031599"/>
    </source>
</evidence>
<evidence type="ECO:0000256" key="6">
    <source>
        <dbReference type="ARBA" id="ARBA00022692"/>
    </source>
</evidence>
<dbReference type="PANTHER" id="PTHR30406">
    <property type="entry name" value="SULFATE TRANSPORT SYSTEM PERMEASE PROTEIN"/>
    <property type="match status" value="1"/>
</dbReference>
<name>A0A0C1ZEE7_9BACT</name>
<evidence type="ECO:0000256" key="2">
    <source>
        <dbReference type="ARBA" id="ARBA00004651"/>
    </source>
</evidence>
<dbReference type="PANTHER" id="PTHR30406:SF1">
    <property type="entry name" value="SULFATE TRANSPORT SYSTEM PERMEASE PROTEIN CYSW"/>
    <property type="match status" value="1"/>
</dbReference>
<accession>A0A0C1ZEE7</accession>
<dbReference type="InterPro" id="IPR035906">
    <property type="entry name" value="MetI-like_sf"/>
</dbReference>
<dbReference type="NCBIfam" id="NF038017">
    <property type="entry name" value="ABC_perm1"/>
    <property type="match status" value="1"/>
</dbReference>
<feature type="compositionally biased region" description="Low complexity" evidence="13">
    <location>
        <begin position="1"/>
        <end position="17"/>
    </location>
</feature>
<dbReference type="InterPro" id="IPR011867">
    <property type="entry name" value="ModB_ABC"/>
</dbReference>
<evidence type="ECO:0000256" key="11">
    <source>
        <dbReference type="RuleBase" id="RU363032"/>
    </source>
</evidence>
<comment type="subcellular location">
    <subcellularLocation>
        <location evidence="2 11">Cell membrane</location>
        <topology evidence="2 11">Multi-pass membrane protein</topology>
    </subcellularLocation>
</comment>
<dbReference type="Gene3D" id="1.10.3720.10">
    <property type="entry name" value="MetI-like"/>
    <property type="match status" value="1"/>
</dbReference>
<comment type="similarity">
    <text evidence="12">Belongs to the binding-protein-dependent transport system permease family. CysTW subfamily.</text>
</comment>
<dbReference type="PROSITE" id="PS50928">
    <property type="entry name" value="ABC_TM1"/>
    <property type="match status" value="1"/>
</dbReference>
<keyword evidence="9 11" id="KW-0472">Membrane</keyword>
<evidence type="ECO:0000256" key="12">
    <source>
        <dbReference type="RuleBase" id="RU365097"/>
    </source>
</evidence>
<dbReference type="EMBL" id="JMCC02000043">
    <property type="protein sequence ID" value="KIG16044.1"/>
    <property type="molecule type" value="Genomic_DNA"/>
</dbReference>
<dbReference type="InterPro" id="IPR000515">
    <property type="entry name" value="MetI-like"/>
</dbReference>
<keyword evidence="12" id="KW-1003">Cell membrane</keyword>
<evidence type="ECO:0000256" key="1">
    <source>
        <dbReference type="ARBA" id="ARBA00002949"/>
    </source>
</evidence>
<keyword evidence="8" id="KW-0764">Sulfate transport</keyword>
<comment type="function">
    <text evidence="10">Part of the ABC transporter complex CysAWTP (TC 3.A.1.6.1) involved in sulfate/thiosulfate import. Probably responsible for the translocation of the substrate across the membrane.</text>
</comment>
<evidence type="ECO:0000256" key="8">
    <source>
        <dbReference type="ARBA" id="ARBA00023032"/>
    </source>
</evidence>
<organism evidence="15 16">
    <name type="scientific">Enhygromyxa salina</name>
    <dbReference type="NCBI Taxonomy" id="215803"/>
    <lineage>
        <taxon>Bacteria</taxon>
        <taxon>Pseudomonadati</taxon>
        <taxon>Myxococcota</taxon>
        <taxon>Polyangia</taxon>
        <taxon>Nannocystales</taxon>
        <taxon>Nannocystaceae</taxon>
        <taxon>Enhygromyxa</taxon>
    </lineage>
</organism>
<comment type="caution">
    <text evidence="15">The sequence shown here is derived from an EMBL/GenBank/DDBJ whole genome shotgun (WGS) entry which is preliminary data.</text>
</comment>
<keyword evidence="6 11" id="KW-0812">Transmembrane</keyword>
<gene>
    <name evidence="15" type="ORF">DB30_04916</name>
</gene>
<dbReference type="InterPro" id="IPR005667">
    <property type="entry name" value="Sulph_transpt2"/>
</dbReference>
<reference evidence="15 16" key="1">
    <citation type="submission" date="2014-12" db="EMBL/GenBank/DDBJ databases">
        <title>Genome assembly of Enhygromyxa salina DSM 15201.</title>
        <authorList>
            <person name="Sharma G."/>
            <person name="Subramanian S."/>
        </authorList>
    </citation>
    <scope>NUCLEOTIDE SEQUENCE [LARGE SCALE GENOMIC DNA]</scope>
    <source>
        <strain evidence="15 16">DSM 15201</strain>
    </source>
</reference>
<evidence type="ECO:0000256" key="13">
    <source>
        <dbReference type="SAM" id="MobiDB-lite"/>
    </source>
</evidence>
<comment type="function">
    <text evidence="1 12">Part of the binding-protein-dependent transport system for molybdenum; probably responsible for the translocation of the substrate across the membrane.</text>
</comment>
<sequence>MKYRAPTTGPMTTTRTPTPEKPPEPGDRQDRGQGWGHYVLFALALVGLPLFVLPLVGLVTRAPLAKLGALFTTPALLDALRLSLVVSLAAVAVSTVVGLPCAWVLARYRFPGRGLIRALLTLPMVLPPVVAGVALLATFGRRGLLGPWIEWLGVDLAFSTTGAVLAASFVAAPFLILSCEAALNNVDPRLEAAAATLGATRLRILWTVTLPTIRPSLLAGLSLCWARALGEFGATITFAGNFQGRTQTMPLAVYETLQSDHDGALLLSLILLAVSLTILIALRGELRR</sequence>
<dbReference type="CDD" id="cd06261">
    <property type="entry name" value="TM_PBP2"/>
    <property type="match status" value="1"/>
</dbReference>
<evidence type="ECO:0000256" key="4">
    <source>
        <dbReference type="ARBA" id="ARBA00022448"/>
    </source>
</evidence>
<evidence type="ECO:0000256" key="9">
    <source>
        <dbReference type="ARBA" id="ARBA00023136"/>
    </source>
</evidence>
<evidence type="ECO:0000256" key="10">
    <source>
        <dbReference type="ARBA" id="ARBA00025323"/>
    </source>
</evidence>
<feature type="transmembrane region" description="Helical" evidence="11">
    <location>
        <begin position="79"/>
        <end position="106"/>
    </location>
</feature>
<evidence type="ECO:0000259" key="14">
    <source>
        <dbReference type="PROSITE" id="PS50928"/>
    </source>
</evidence>
<feature type="region of interest" description="Disordered" evidence="13">
    <location>
        <begin position="1"/>
        <end position="31"/>
    </location>
</feature>
<keyword evidence="5 12" id="KW-0500">Molybdenum</keyword>
<dbReference type="Pfam" id="PF00528">
    <property type="entry name" value="BPD_transp_1"/>
    <property type="match status" value="1"/>
</dbReference>
<keyword evidence="7 11" id="KW-1133">Transmembrane helix</keyword>
<dbReference type="InterPro" id="IPR006469">
    <property type="entry name" value="NifC_ABC_porter"/>
</dbReference>
<dbReference type="AlphaFoldDB" id="A0A0C1ZEE7"/>
<proteinExistence type="inferred from homology"/>
<dbReference type="Proteomes" id="UP000031599">
    <property type="component" value="Unassembled WGS sequence"/>
</dbReference>
<evidence type="ECO:0000256" key="7">
    <source>
        <dbReference type="ARBA" id="ARBA00022989"/>
    </source>
</evidence>
<feature type="transmembrane region" description="Helical" evidence="11">
    <location>
        <begin position="263"/>
        <end position="282"/>
    </location>
</feature>
<evidence type="ECO:0000256" key="5">
    <source>
        <dbReference type="ARBA" id="ARBA00022505"/>
    </source>
</evidence>
<feature type="domain" description="ABC transmembrane type-1" evidence="14">
    <location>
        <begin position="80"/>
        <end position="282"/>
    </location>
</feature>